<feature type="compositionally biased region" description="Basic residues" evidence="7">
    <location>
        <begin position="551"/>
        <end position="568"/>
    </location>
</feature>
<dbReference type="AlphaFoldDB" id="A0A091E437"/>
<evidence type="ECO:0000256" key="6">
    <source>
        <dbReference type="ARBA" id="ARBA00023306"/>
    </source>
</evidence>
<keyword evidence="5" id="KW-0539">Nucleus</keyword>
<evidence type="ECO:0000256" key="7">
    <source>
        <dbReference type="SAM" id="MobiDB-lite"/>
    </source>
</evidence>
<protein>
    <submittedName>
        <fullName evidence="9">Cell division cycle-associated protein 2</fullName>
    </submittedName>
</protein>
<reference evidence="9 10" key="1">
    <citation type="submission" date="2013-11" db="EMBL/GenBank/DDBJ databases">
        <title>The Damaraland mole rat (Fukomys damarensis) genome and evolution of African mole rats.</title>
        <authorList>
            <person name="Gladyshev V.N."/>
            <person name="Fang X."/>
        </authorList>
    </citation>
    <scope>NUCLEOTIDE SEQUENCE [LARGE SCALE GENOMIC DNA]</scope>
    <source>
        <tissue evidence="9">Liver</tissue>
    </source>
</reference>
<dbReference type="STRING" id="885580.ENSFDAP00000009485"/>
<feature type="region of interest" description="Disordered" evidence="7">
    <location>
        <begin position="1"/>
        <end position="43"/>
    </location>
</feature>
<evidence type="ECO:0000313" key="10">
    <source>
        <dbReference type="Proteomes" id="UP000028990"/>
    </source>
</evidence>
<evidence type="ECO:0000256" key="4">
    <source>
        <dbReference type="ARBA" id="ARBA00022843"/>
    </source>
</evidence>
<evidence type="ECO:0000259" key="8">
    <source>
        <dbReference type="Pfam" id="PF15276"/>
    </source>
</evidence>
<dbReference type="InterPro" id="IPR029334">
    <property type="entry name" value="PP1-bd"/>
</dbReference>
<feature type="region of interest" description="Disordered" evidence="7">
    <location>
        <begin position="71"/>
        <end position="139"/>
    </location>
</feature>
<evidence type="ECO:0000256" key="5">
    <source>
        <dbReference type="ARBA" id="ARBA00023242"/>
    </source>
</evidence>
<feature type="region of interest" description="Disordered" evidence="7">
    <location>
        <begin position="667"/>
        <end position="719"/>
    </location>
</feature>
<dbReference type="GO" id="GO:0005694">
    <property type="term" value="C:chromosome"/>
    <property type="evidence" value="ECO:0007669"/>
    <property type="project" value="TreeGrafter"/>
</dbReference>
<feature type="region of interest" description="Disordered" evidence="7">
    <location>
        <begin position="837"/>
        <end position="858"/>
    </location>
</feature>
<dbReference type="PANTHER" id="PTHR21603">
    <property type="entry name" value="ANTIGEN KI-67-LIKE PROTEIN"/>
    <property type="match status" value="1"/>
</dbReference>
<dbReference type="eggNOG" id="ENOG502S079">
    <property type="taxonomic scope" value="Eukaryota"/>
</dbReference>
<feature type="region of interest" description="Disordered" evidence="7">
    <location>
        <begin position="474"/>
        <end position="498"/>
    </location>
</feature>
<keyword evidence="4" id="KW-0832">Ubl conjugation</keyword>
<dbReference type="GO" id="GO:0051301">
    <property type="term" value="P:cell division"/>
    <property type="evidence" value="ECO:0007669"/>
    <property type="project" value="UniProtKB-KW"/>
</dbReference>
<dbReference type="PANTHER" id="PTHR21603:SF16">
    <property type="entry name" value="CELL DIVISION CYCLE-ASSOCIATED PROTEIN 2"/>
    <property type="match status" value="1"/>
</dbReference>
<feature type="region of interest" description="Disordered" evidence="7">
    <location>
        <begin position="551"/>
        <end position="623"/>
    </location>
</feature>
<feature type="compositionally biased region" description="Polar residues" evidence="7">
    <location>
        <begin position="952"/>
        <end position="965"/>
    </location>
</feature>
<feature type="compositionally biased region" description="Polar residues" evidence="7">
    <location>
        <begin position="25"/>
        <end position="35"/>
    </location>
</feature>
<name>A0A091E437_FUKDA</name>
<feature type="compositionally biased region" description="Basic and acidic residues" evidence="7">
    <location>
        <begin position="569"/>
        <end position="583"/>
    </location>
</feature>
<feature type="region of interest" description="Disordered" evidence="7">
    <location>
        <begin position="794"/>
        <end position="824"/>
    </location>
</feature>
<feature type="region of interest" description="Disordered" evidence="7">
    <location>
        <begin position="404"/>
        <end position="453"/>
    </location>
</feature>
<keyword evidence="10" id="KW-1185">Reference proteome</keyword>
<sequence length="989" mass="106661">MDTSSNDKGSPETKASALHDAENASLISGTGTLKTPQKHAAEVTPKLCTPQTFKSPLNFSTVTIEQLGITPESFVKNSSGKSSSYLKKSRRRSAVGARGSPETNHLIRFMAQQRALKGTEKSPSAWASPFQGSPGVNQNVNSLRERMSAFQSAFHSIKESEKVSSCPETSDAEEGSEVTGLANKKGRGGGWQPGFPGEFSSKRRKISSESSSEDGLGRAGGSGVDTQTPRAQVDTVHAAGTSAAPPEKSPEHGLTQSGCVVESVPSAAVTETSSGFEVADCGVGTGSSDADPLTTPPTGVSGAAVPEGGSPPPPVCRREVPPAETFVLRSVLKKPCVKPCLHSLQEHYNNFCDDGMHPSLASNLLNCCKEQKSDDEEDCNVPTFLNLRKRKRVTFGEELSPEVFDESLPANTPLRKGGTPARQKDSSRLSPQLPEESPVPEPLPQPDFDDKGENLENIEPLQISFVALSPNKSSVSETLSGTETFSSSNNHKKISSCKAGRLTRTSNRRNQLTSFSEENVCNLYNVEAQPYKEKKVNRKCQDTRCANRAVSKKKQVFKSGRKKKRKGKKSVEKSLYGERETASRKPLLSPIPELPEGSEAAASVTGPRRLRADDFSSTGKRGELELLNTPAKRENLWLLSSDLHSQQGFDGSDAFELCCSDVTGSSLPTATSDEDSDTNVGNSANMAKAENEQECESELRTDMQTKSSQASGASVTKELPVSDDLRRDLIPQCQEVAVRSLGQVAEKLCQIFNTAKDIKLKEQDDFLVAAEGKLQCESTSGSQEEFNCLEDVLTRKGQESESHSEDVESRPAESGNTTGCRGGKRRRLSLCRSDDHSVCSQQSGNHNPSYGMGSSAEVSLGDPKLCKDLCDAIEQAFQRASSETKVRRSTRLQKDSENQGLVWLSLPSPSTSQKAKRRTICALDRREFESSSPRKQTPCPGQNPGVVASMSGEESSQDQAATGSRVTGKRRKSLCAFPREKAESLQGKS</sequence>
<organism evidence="9 10">
    <name type="scientific">Fukomys damarensis</name>
    <name type="common">Damaraland mole rat</name>
    <name type="synonym">Cryptomys damarensis</name>
    <dbReference type="NCBI Taxonomy" id="885580"/>
    <lineage>
        <taxon>Eukaryota</taxon>
        <taxon>Metazoa</taxon>
        <taxon>Chordata</taxon>
        <taxon>Craniata</taxon>
        <taxon>Vertebrata</taxon>
        <taxon>Euteleostomi</taxon>
        <taxon>Mammalia</taxon>
        <taxon>Eutheria</taxon>
        <taxon>Euarchontoglires</taxon>
        <taxon>Glires</taxon>
        <taxon>Rodentia</taxon>
        <taxon>Hystricomorpha</taxon>
        <taxon>Bathyergidae</taxon>
        <taxon>Fukomys</taxon>
    </lineage>
</organism>
<dbReference type="GO" id="GO:0007088">
    <property type="term" value="P:regulation of mitotic nuclear division"/>
    <property type="evidence" value="ECO:0007669"/>
    <property type="project" value="TreeGrafter"/>
</dbReference>
<keyword evidence="9" id="KW-0132">Cell division</keyword>
<dbReference type="GO" id="GO:0051983">
    <property type="term" value="P:regulation of chromosome segregation"/>
    <property type="evidence" value="ECO:0007669"/>
    <property type="project" value="TreeGrafter"/>
</dbReference>
<keyword evidence="3" id="KW-0597">Phosphoprotein</keyword>
<feature type="region of interest" description="Disordered" evidence="7">
    <location>
        <begin position="924"/>
        <end position="989"/>
    </location>
</feature>
<feature type="compositionally biased region" description="Polar residues" evidence="7">
    <location>
        <begin position="704"/>
        <end position="714"/>
    </location>
</feature>
<feature type="domain" description="PP1-binding" evidence="8">
    <location>
        <begin position="389"/>
        <end position="450"/>
    </location>
</feature>
<feature type="compositionally biased region" description="Basic and acidic residues" evidence="7">
    <location>
        <begin position="794"/>
        <end position="811"/>
    </location>
</feature>
<keyword evidence="2" id="KW-1017">Isopeptide bond</keyword>
<dbReference type="Proteomes" id="UP000028990">
    <property type="component" value="Unassembled WGS sequence"/>
</dbReference>
<keyword evidence="6" id="KW-0131">Cell cycle</keyword>
<evidence type="ECO:0000256" key="1">
    <source>
        <dbReference type="ARBA" id="ARBA00004123"/>
    </source>
</evidence>
<evidence type="ECO:0000313" key="9">
    <source>
        <dbReference type="EMBL" id="KFO38102.1"/>
    </source>
</evidence>
<comment type="subcellular location">
    <subcellularLocation>
        <location evidence="1">Nucleus</location>
    </subcellularLocation>
</comment>
<feature type="region of interest" description="Disordered" evidence="7">
    <location>
        <begin position="153"/>
        <end position="257"/>
    </location>
</feature>
<dbReference type="OrthoDB" id="9947694at2759"/>
<evidence type="ECO:0000256" key="2">
    <source>
        <dbReference type="ARBA" id="ARBA00022499"/>
    </source>
</evidence>
<evidence type="ECO:0000256" key="3">
    <source>
        <dbReference type="ARBA" id="ARBA00022553"/>
    </source>
</evidence>
<dbReference type="Pfam" id="PF15276">
    <property type="entry name" value="PP1_bind"/>
    <property type="match status" value="1"/>
</dbReference>
<feature type="compositionally biased region" description="Polar residues" evidence="7">
    <location>
        <begin position="474"/>
        <end position="489"/>
    </location>
</feature>
<feature type="compositionally biased region" description="Polar residues" evidence="7">
    <location>
        <begin position="838"/>
        <end position="848"/>
    </location>
</feature>
<gene>
    <name evidence="9" type="ORF">H920_00497</name>
</gene>
<dbReference type="GO" id="GO:0005634">
    <property type="term" value="C:nucleus"/>
    <property type="evidence" value="ECO:0007669"/>
    <property type="project" value="UniProtKB-SubCell"/>
</dbReference>
<feature type="compositionally biased region" description="Polar residues" evidence="7">
    <location>
        <begin position="130"/>
        <end position="139"/>
    </location>
</feature>
<proteinExistence type="predicted"/>
<dbReference type="EMBL" id="KN120636">
    <property type="protein sequence ID" value="KFO38102.1"/>
    <property type="molecule type" value="Genomic_DNA"/>
</dbReference>
<feature type="compositionally biased region" description="Basic and acidic residues" evidence="7">
    <location>
        <begin position="610"/>
        <end position="623"/>
    </location>
</feature>
<accession>A0A091E437</accession>
<feature type="compositionally biased region" description="Low complexity" evidence="7">
    <location>
        <begin position="73"/>
        <end position="86"/>
    </location>
</feature>